<evidence type="ECO:0000313" key="4">
    <source>
        <dbReference type="Proteomes" id="UP001596031"/>
    </source>
</evidence>
<keyword evidence="1" id="KW-0175">Coiled coil</keyword>
<sequence>MISEFQDLSDKIERLAELVVSLRAENAQLRQTNLVLNEVNMALVERIVEVQHKVEAVIEQLPAPEADADHDAEADADAEPIEPEAAR</sequence>
<reference evidence="4" key="1">
    <citation type="journal article" date="2019" name="Int. J. Syst. Evol. Microbiol.">
        <title>The Global Catalogue of Microorganisms (GCM) 10K type strain sequencing project: providing services to taxonomists for standard genome sequencing and annotation.</title>
        <authorList>
            <consortium name="The Broad Institute Genomics Platform"/>
            <consortium name="The Broad Institute Genome Sequencing Center for Infectious Disease"/>
            <person name="Wu L."/>
            <person name="Ma J."/>
        </authorList>
    </citation>
    <scope>NUCLEOTIDE SEQUENCE [LARGE SCALE GENOMIC DNA]</scope>
    <source>
        <strain evidence="4">CCUG 38813</strain>
    </source>
</reference>
<comment type="caution">
    <text evidence="3">The sequence shown here is derived from an EMBL/GenBank/DDBJ whole genome shotgun (WGS) entry which is preliminary data.</text>
</comment>
<evidence type="ECO:0000256" key="1">
    <source>
        <dbReference type="SAM" id="Coils"/>
    </source>
</evidence>
<dbReference type="EMBL" id="JBHSMS010000035">
    <property type="protein sequence ID" value="MFC5511550.1"/>
    <property type="molecule type" value="Genomic_DNA"/>
</dbReference>
<evidence type="ECO:0008006" key="5">
    <source>
        <dbReference type="Google" id="ProtNLM"/>
    </source>
</evidence>
<feature type="coiled-coil region" evidence="1">
    <location>
        <begin position="5"/>
        <end position="32"/>
    </location>
</feature>
<feature type="compositionally biased region" description="Acidic residues" evidence="2">
    <location>
        <begin position="74"/>
        <end position="87"/>
    </location>
</feature>
<evidence type="ECO:0000256" key="2">
    <source>
        <dbReference type="SAM" id="MobiDB-lite"/>
    </source>
</evidence>
<evidence type="ECO:0000313" key="3">
    <source>
        <dbReference type="EMBL" id="MFC5511550.1"/>
    </source>
</evidence>
<protein>
    <recommendedName>
        <fullName evidence="5">DUF904 domain-containing protein</fullName>
    </recommendedName>
</protein>
<gene>
    <name evidence="3" type="ORF">ACFPOU_10485</name>
</gene>
<dbReference type="Proteomes" id="UP001596031">
    <property type="component" value="Unassembled WGS sequence"/>
</dbReference>
<proteinExistence type="predicted"/>
<organism evidence="3 4">
    <name type="scientific">Massilia jejuensis</name>
    <dbReference type="NCBI Taxonomy" id="648894"/>
    <lineage>
        <taxon>Bacteria</taxon>
        <taxon>Pseudomonadati</taxon>
        <taxon>Pseudomonadota</taxon>
        <taxon>Betaproteobacteria</taxon>
        <taxon>Burkholderiales</taxon>
        <taxon>Oxalobacteraceae</taxon>
        <taxon>Telluria group</taxon>
        <taxon>Massilia</taxon>
    </lineage>
</organism>
<name>A0ABW0PFW2_9BURK</name>
<accession>A0ABW0PFW2</accession>
<feature type="region of interest" description="Disordered" evidence="2">
    <location>
        <begin position="61"/>
        <end position="87"/>
    </location>
</feature>
<keyword evidence="4" id="KW-1185">Reference proteome</keyword>
<dbReference type="RefSeq" id="WP_379720403.1">
    <property type="nucleotide sequence ID" value="NZ_JBHSMS010000035.1"/>
</dbReference>